<dbReference type="SUPFAM" id="SSF110087">
    <property type="entry name" value="DR1885-like metal-binding protein"/>
    <property type="match status" value="1"/>
</dbReference>
<dbReference type="AlphaFoldDB" id="A0A829MBM5"/>
<name>A0A829MBM5_9MYCO</name>
<organism evidence="1 2">
    <name type="scientific">Mycobacteroides abscessus MAB_091912_2446</name>
    <dbReference type="NCBI Taxonomy" id="1335414"/>
    <lineage>
        <taxon>Bacteria</taxon>
        <taxon>Bacillati</taxon>
        <taxon>Actinomycetota</taxon>
        <taxon>Actinomycetes</taxon>
        <taxon>Mycobacteriales</taxon>
        <taxon>Mycobacteriaceae</taxon>
        <taxon>Mycobacteroides</taxon>
        <taxon>Mycobacteroides abscessus</taxon>
    </lineage>
</organism>
<comment type="caution">
    <text evidence="1">The sequence shown here is derived from an EMBL/GenBank/DDBJ whole genome shotgun (WGS) entry which is preliminary data.</text>
</comment>
<dbReference type="Gene3D" id="2.60.40.1890">
    <property type="entry name" value="PCu(A)C copper chaperone"/>
    <property type="match status" value="1"/>
</dbReference>
<dbReference type="Proteomes" id="UP000018502">
    <property type="component" value="Unassembled WGS sequence"/>
</dbReference>
<keyword evidence="1" id="KW-0449">Lipoprotein</keyword>
<evidence type="ECO:0000313" key="1">
    <source>
        <dbReference type="EMBL" id="ESV63385.1"/>
    </source>
</evidence>
<gene>
    <name evidence="1" type="ORF">L833_0761</name>
</gene>
<sequence>MGLTTPLRPGQDVVITLAFQDGSTTPMTAQIRDFAGGNENYQP</sequence>
<dbReference type="EMBL" id="AYTF01000001">
    <property type="protein sequence ID" value="ESV63385.1"/>
    <property type="molecule type" value="Genomic_DNA"/>
</dbReference>
<proteinExistence type="predicted"/>
<dbReference type="InterPro" id="IPR036182">
    <property type="entry name" value="PCuAC_sf"/>
</dbReference>
<accession>A0A829MBM5</accession>
<protein>
    <submittedName>
        <fullName evidence="1">Putative lipoprotein</fullName>
    </submittedName>
</protein>
<reference evidence="1 2" key="1">
    <citation type="journal article" date="2014" name="Emerg. Infect. Dis.">
        <title>High-level Relatedness among Mycobacterium abscessus subsp. massiliense Strains from Widely Separated Outbreaks.</title>
        <authorList>
            <person name="Tettelin H."/>
            <person name="Davidson R.M."/>
            <person name="Agrawal S."/>
            <person name="Aitken M.L."/>
            <person name="Shallom S."/>
            <person name="Hasan N.A."/>
            <person name="Strong M."/>
            <person name="Nogueira de Moura V.C."/>
            <person name="De Groote M.A."/>
            <person name="Duarte R.S."/>
            <person name="Hine E."/>
            <person name="Parankush S."/>
            <person name="Su Q."/>
            <person name="Daugherty S.C."/>
            <person name="Fraser C.M."/>
            <person name="Brown-Elliott B.A."/>
            <person name="Wallace R.J.Jr."/>
            <person name="Holland S.M."/>
            <person name="Sampaio E.P."/>
            <person name="Olivier K.N."/>
            <person name="Jackson M."/>
            <person name="Zelazny A.M."/>
        </authorList>
    </citation>
    <scope>NUCLEOTIDE SEQUENCE [LARGE SCALE GENOMIC DNA]</scope>
    <source>
        <strain evidence="1 2">MAB_091912_2446</strain>
    </source>
</reference>
<evidence type="ECO:0000313" key="2">
    <source>
        <dbReference type="Proteomes" id="UP000018502"/>
    </source>
</evidence>